<feature type="region of interest" description="Disordered" evidence="8">
    <location>
        <begin position="1"/>
        <end position="24"/>
    </location>
</feature>
<dbReference type="InterPro" id="IPR001870">
    <property type="entry name" value="B30.2/SPRY"/>
</dbReference>
<dbReference type="EMBL" id="OW240916">
    <property type="protein sequence ID" value="CAH2293548.1"/>
    <property type="molecule type" value="Genomic_DNA"/>
</dbReference>
<dbReference type="PROSITE" id="PS50089">
    <property type="entry name" value="ZF_RING_2"/>
    <property type="match status" value="1"/>
</dbReference>
<dbReference type="Pfam" id="PF25600">
    <property type="entry name" value="TRIM_CC"/>
    <property type="match status" value="1"/>
</dbReference>
<dbReference type="CDD" id="cd19768">
    <property type="entry name" value="Bbox2_TRIM14"/>
    <property type="match status" value="1"/>
</dbReference>
<evidence type="ECO:0000256" key="2">
    <source>
        <dbReference type="ARBA" id="ARBA00022723"/>
    </source>
</evidence>
<evidence type="ECO:0000259" key="11">
    <source>
        <dbReference type="PROSITE" id="PS50188"/>
    </source>
</evidence>
<evidence type="ECO:0000256" key="8">
    <source>
        <dbReference type="SAM" id="MobiDB-lite"/>
    </source>
</evidence>
<accession>A0AAD1SAZ0</accession>
<evidence type="ECO:0000256" key="7">
    <source>
        <dbReference type="PROSITE-ProRule" id="PRU00024"/>
    </source>
</evidence>
<dbReference type="Pfam" id="PF00622">
    <property type="entry name" value="SPRY"/>
    <property type="match status" value="1"/>
</dbReference>
<dbReference type="Gene3D" id="3.30.160.60">
    <property type="entry name" value="Classic Zinc Finger"/>
    <property type="match status" value="1"/>
</dbReference>
<feature type="domain" description="B box-type" evidence="10">
    <location>
        <begin position="158"/>
        <end position="200"/>
    </location>
</feature>
<dbReference type="PANTHER" id="PTHR25465:SF11">
    <property type="entry name" value="TRIPARTITE MOTIF CONTAINING 14"/>
    <property type="match status" value="1"/>
</dbReference>
<dbReference type="PROSITE" id="PS50188">
    <property type="entry name" value="B302_SPRY"/>
    <property type="match status" value="1"/>
</dbReference>
<dbReference type="AlphaFoldDB" id="A0AAD1SAZ0"/>
<dbReference type="PROSITE" id="PS00518">
    <property type="entry name" value="ZF_RING_1"/>
    <property type="match status" value="1"/>
</dbReference>
<dbReference type="GO" id="GO:0045087">
    <property type="term" value="P:innate immune response"/>
    <property type="evidence" value="ECO:0007669"/>
    <property type="project" value="UniProtKB-KW"/>
</dbReference>
<dbReference type="InterPro" id="IPR058030">
    <property type="entry name" value="TRIM8/14/16/25/29/45/65_CC"/>
</dbReference>
<dbReference type="GO" id="GO:0008270">
    <property type="term" value="F:zinc ion binding"/>
    <property type="evidence" value="ECO:0007669"/>
    <property type="project" value="UniProtKB-KW"/>
</dbReference>
<keyword evidence="3 7" id="KW-0863">Zinc-finger</keyword>
<name>A0AAD1SAZ0_PELCU</name>
<dbReference type="SMART" id="SM00449">
    <property type="entry name" value="SPRY"/>
    <property type="match status" value="1"/>
</dbReference>
<dbReference type="InterPro" id="IPR017907">
    <property type="entry name" value="Znf_RING_CS"/>
</dbReference>
<evidence type="ECO:0000256" key="1">
    <source>
        <dbReference type="ARBA" id="ARBA00022588"/>
    </source>
</evidence>
<dbReference type="InterPro" id="IPR003877">
    <property type="entry name" value="SPRY_dom"/>
</dbReference>
<dbReference type="SUPFAM" id="SSF57845">
    <property type="entry name" value="B-box zinc-binding domain"/>
    <property type="match status" value="1"/>
</dbReference>
<dbReference type="InterPro" id="IPR000315">
    <property type="entry name" value="Znf_B-box"/>
</dbReference>
<dbReference type="SUPFAM" id="SSF49899">
    <property type="entry name" value="Concanavalin A-like lectins/glucanases"/>
    <property type="match status" value="1"/>
</dbReference>
<dbReference type="PRINTS" id="PR01407">
    <property type="entry name" value="BUTYPHLNCDUF"/>
</dbReference>
<keyword evidence="4" id="KW-0862">Zinc</keyword>
<dbReference type="InterPro" id="IPR013083">
    <property type="entry name" value="Znf_RING/FYVE/PHD"/>
</dbReference>
<dbReference type="SMART" id="SM00336">
    <property type="entry name" value="BBOX"/>
    <property type="match status" value="1"/>
</dbReference>
<evidence type="ECO:0000256" key="3">
    <source>
        <dbReference type="ARBA" id="ARBA00022771"/>
    </source>
</evidence>
<dbReference type="Pfam" id="PF13765">
    <property type="entry name" value="PRY"/>
    <property type="match status" value="1"/>
</dbReference>
<dbReference type="InterPro" id="IPR006574">
    <property type="entry name" value="PRY"/>
</dbReference>
<dbReference type="InterPro" id="IPR051051">
    <property type="entry name" value="E3_ubiq-ligase_TRIM/RNF"/>
</dbReference>
<keyword evidence="6" id="KW-0175">Coiled coil</keyword>
<evidence type="ECO:0000313" key="13">
    <source>
        <dbReference type="Proteomes" id="UP001295444"/>
    </source>
</evidence>
<dbReference type="GO" id="GO:0005737">
    <property type="term" value="C:cytoplasm"/>
    <property type="evidence" value="ECO:0007669"/>
    <property type="project" value="UniProtKB-ARBA"/>
</dbReference>
<keyword evidence="1" id="KW-0399">Innate immunity</keyword>
<evidence type="ECO:0000259" key="10">
    <source>
        <dbReference type="PROSITE" id="PS50119"/>
    </source>
</evidence>
<evidence type="ECO:0000259" key="9">
    <source>
        <dbReference type="PROSITE" id="PS50089"/>
    </source>
</evidence>
<feature type="domain" description="RING-type" evidence="9">
    <location>
        <begin position="36"/>
        <end position="79"/>
    </location>
</feature>
<dbReference type="Gene3D" id="2.60.120.920">
    <property type="match status" value="1"/>
</dbReference>
<gene>
    <name evidence="12" type="ORF">PECUL_23A047392</name>
</gene>
<dbReference type="Gene3D" id="3.30.40.10">
    <property type="entry name" value="Zinc/RING finger domain, C3HC4 (zinc finger)"/>
    <property type="match status" value="1"/>
</dbReference>
<evidence type="ECO:0000256" key="4">
    <source>
        <dbReference type="ARBA" id="ARBA00022833"/>
    </source>
</evidence>
<dbReference type="SUPFAM" id="SSF57850">
    <property type="entry name" value="RING/U-box"/>
    <property type="match status" value="1"/>
</dbReference>
<dbReference type="PANTHER" id="PTHR25465">
    <property type="entry name" value="B-BOX DOMAIN CONTAINING"/>
    <property type="match status" value="1"/>
</dbReference>
<evidence type="ECO:0000313" key="12">
    <source>
        <dbReference type="EMBL" id="CAH2293548.1"/>
    </source>
</evidence>
<dbReference type="InterPro" id="IPR043136">
    <property type="entry name" value="B30.2/SPRY_sf"/>
</dbReference>
<dbReference type="Proteomes" id="UP001295444">
    <property type="component" value="Chromosome 05"/>
</dbReference>
<proteinExistence type="predicted"/>
<evidence type="ECO:0000256" key="5">
    <source>
        <dbReference type="ARBA" id="ARBA00022859"/>
    </source>
</evidence>
<evidence type="ECO:0000256" key="6">
    <source>
        <dbReference type="ARBA" id="ARBA00023054"/>
    </source>
</evidence>
<dbReference type="InterPro" id="IPR013320">
    <property type="entry name" value="ConA-like_dom_sf"/>
</dbReference>
<keyword evidence="5" id="KW-0391">Immunity</keyword>
<keyword evidence="2" id="KW-0479">Metal-binding</keyword>
<dbReference type="PROSITE" id="PS50119">
    <property type="entry name" value="ZF_BBOX"/>
    <property type="match status" value="1"/>
</dbReference>
<dbReference type="InterPro" id="IPR001841">
    <property type="entry name" value="Znf_RING"/>
</dbReference>
<dbReference type="Pfam" id="PF00643">
    <property type="entry name" value="zf-B_box"/>
    <property type="match status" value="1"/>
</dbReference>
<organism evidence="12 13">
    <name type="scientific">Pelobates cultripes</name>
    <name type="common">Western spadefoot toad</name>
    <dbReference type="NCBI Taxonomy" id="61616"/>
    <lineage>
        <taxon>Eukaryota</taxon>
        <taxon>Metazoa</taxon>
        <taxon>Chordata</taxon>
        <taxon>Craniata</taxon>
        <taxon>Vertebrata</taxon>
        <taxon>Euteleostomi</taxon>
        <taxon>Amphibia</taxon>
        <taxon>Batrachia</taxon>
        <taxon>Anura</taxon>
        <taxon>Pelobatoidea</taxon>
        <taxon>Pelobatidae</taxon>
        <taxon>Pelobates</taxon>
    </lineage>
</organism>
<protein>
    <submittedName>
        <fullName evidence="12">Tripartite motif-containing 14</fullName>
    </submittedName>
</protein>
<reference evidence="12" key="1">
    <citation type="submission" date="2022-03" db="EMBL/GenBank/DDBJ databases">
        <authorList>
            <person name="Alioto T."/>
            <person name="Alioto T."/>
            <person name="Gomez Garrido J."/>
        </authorList>
    </citation>
    <scope>NUCLEOTIDE SEQUENCE</scope>
</reference>
<dbReference type="InterPro" id="IPR003879">
    <property type="entry name" value="Butyrophylin_SPRY"/>
</dbReference>
<sequence>MGSVSTDRSYHSFPPAPTVMPAGATGQSMPPGFGTCGLCNSSCPVPVHMGSCGHCFCLGCLESFWHRIPNNERPCPTCTAVGEQQKLHNAKPPVQCDRCPPQAPCTARWGCLTCGEFYCPEHFQPHILGEGCQTEDMTGHQVCDAGGDQAVQMLAERRDGRRCPEHRERAVELYCGACKLCVCTLCPLLGTHKGHPVTLIQQELQHKKNLMSRCLEQLDQKKNHVLGNVERIENAAADLKFQGRTVESKNSVMEKFTELRLLLEEEENVANKYIEDKAKLALWAYEGQIESCQEHINTLEKFAVQVRKIHQQPDSIKLIQEYTAAEKEMQKQMSPAEFWHPIPVTYEHIEKYFNSIKEVIKSSFKDPLVKRLQQDGFSGVSAPSNQKPGSLIKTKLFVERSSLLKHGRCPTLDPDTMHPRLRMSEDLLTVHCAWFGKFNAGHPHRFDKLLQVISRDSYASGSHYWEVSLLHAGQGWWIGITYGSIQRKGDSEFSRLGWNSGSWCIKRYDHEYWAFHKGERTPLRMNNHPERIGIFLNYEAGILSFFDVRSGMKHIHTFRCRFIEPVYQALRLWDGLISMCRLN</sequence>
<feature type="domain" description="B30.2/SPRY" evidence="11">
    <location>
        <begin position="390"/>
        <end position="583"/>
    </location>
</feature>
<dbReference type="SMART" id="SM00589">
    <property type="entry name" value="PRY"/>
    <property type="match status" value="1"/>
</dbReference>
<keyword evidence="13" id="KW-1185">Reference proteome</keyword>